<sequence length="128" mass="14385">MNLINSTFVIAVHDEILRQTGVGREGCNIDKLEGVLSRIDQQMYYNNVQDLFEIAAWFGIALAKGHAFVDGNKRTGLAVMLTFLEIQGVTIKEQTGLDDLMVDIVESHDEHEILAQKVSDFLYELSEI</sequence>
<dbReference type="PANTHER" id="PTHR39426">
    <property type="entry name" value="HOMOLOGY TO DEATH-ON-CURING PROTEIN OF PHAGE P1"/>
    <property type="match status" value="1"/>
</dbReference>
<dbReference type="SUPFAM" id="SSF140931">
    <property type="entry name" value="Fic-like"/>
    <property type="match status" value="1"/>
</dbReference>
<accession>A0A1Z9YXP0</accession>
<dbReference type="EMBL" id="NEXX01000003">
    <property type="protein sequence ID" value="OUY06981.1"/>
    <property type="molecule type" value="Genomic_DNA"/>
</dbReference>
<reference evidence="2 3" key="1">
    <citation type="submission" date="2017-05" db="EMBL/GenBank/DDBJ databases">
        <title>Acinetobacter populi ANC 5415 (= PBJ7), whole genome shotgun sequencing project.</title>
        <authorList>
            <person name="Nemec A."/>
            <person name="Radolfova-Krizova L."/>
        </authorList>
    </citation>
    <scope>NUCLEOTIDE SEQUENCE [LARGE SCALE GENOMIC DNA]</scope>
    <source>
        <strain evidence="2 3">PBJ7</strain>
    </source>
</reference>
<proteinExistence type="predicted"/>
<dbReference type="PANTHER" id="PTHR39426:SF1">
    <property type="entry name" value="HOMOLOGY TO DEATH-ON-CURING PROTEIN OF PHAGE P1"/>
    <property type="match status" value="1"/>
</dbReference>
<dbReference type="InterPro" id="IPR053737">
    <property type="entry name" value="Type_II_TA_Toxin"/>
</dbReference>
<evidence type="ECO:0000313" key="3">
    <source>
        <dbReference type="Proteomes" id="UP000196536"/>
    </source>
</evidence>
<dbReference type="PROSITE" id="PS51459">
    <property type="entry name" value="FIDO"/>
    <property type="match status" value="1"/>
</dbReference>
<dbReference type="Proteomes" id="UP000196536">
    <property type="component" value="Unassembled WGS sequence"/>
</dbReference>
<dbReference type="Pfam" id="PF02661">
    <property type="entry name" value="Fic"/>
    <property type="match status" value="1"/>
</dbReference>
<dbReference type="RefSeq" id="WP_087620584.1">
    <property type="nucleotide sequence ID" value="NZ_JAKVJF010000002.1"/>
</dbReference>
<dbReference type="GO" id="GO:0016301">
    <property type="term" value="F:kinase activity"/>
    <property type="evidence" value="ECO:0007669"/>
    <property type="project" value="InterPro"/>
</dbReference>
<organism evidence="2 3">
    <name type="scientific">Acinetobacter populi</name>
    <dbReference type="NCBI Taxonomy" id="1582270"/>
    <lineage>
        <taxon>Bacteria</taxon>
        <taxon>Pseudomonadati</taxon>
        <taxon>Pseudomonadota</taxon>
        <taxon>Gammaproteobacteria</taxon>
        <taxon>Moraxellales</taxon>
        <taxon>Moraxellaceae</taxon>
        <taxon>Acinetobacter</taxon>
    </lineage>
</organism>
<feature type="domain" description="Fido" evidence="1">
    <location>
        <begin position="4"/>
        <end position="124"/>
    </location>
</feature>
<dbReference type="Gene3D" id="1.20.120.1870">
    <property type="entry name" value="Fic/DOC protein, Fido domain"/>
    <property type="match status" value="1"/>
</dbReference>
<comment type="caution">
    <text evidence="2">The sequence shown here is derived from an EMBL/GenBank/DDBJ whole genome shotgun (WGS) entry which is preliminary data.</text>
</comment>
<dbReference type="AlphaFoldDB" id="A0A1Z9YXP0"/>
<name>A0A1Z9YXP0_9GAMM</name>
<gene>
    <name evidence="2" type="ORF">CAP51_09805</name>
</gene>
<dbReference type="InterPro" id="IPR003812">
    <property type="entry name" value="Fido"/>
</dbReference>
<dbReference type="InterPro" id="IPR036597">
    <property type="entry name" value="Fido-like_dom_sf"/>
</dbReference>
<keyword evidence="3" id="KW-1185">Reference proteome</keyword>
<dbReference type="InterPro" id="IPR006440">
    <property type="entry name" value="Doc"/>
</dbReference>
<protein>
    <submittedName>
        <fullName evidence="2">Death-on-curing family protein</fullName>
    </submittedName>
</protein>
<dbReference type="OrthoDB" id="9802752at2"/>
<evidence type="ECO:0000313" key="2">
    <source>
        <dbReference type="EMBL" id="OUY06981.1"/>
    </source>
</evidence>
<evidence type="ECO:0000259" key="1">
    <source>
        <dbReference type="PROSITE" id="PS51459"/>
    </source>
</evidence>
<dbReference type="NCBIfam" id="TIGR01550">
    <property type="entry name" value="DOC_P1"/>
    <property type="match status" value="1"/>
</dbReference>